<dbReference type="EMBL" id="CABIJS010000111">
    <property type="protein sequence ID" value="VUZ43568.1"/>
    <property type="molecule type" value="Genomic_DNA"/>
</dbReference>
<evidence type="ECO:0000313" key="1">
    <source>
        <dbReference type="EMBL" id="VUZ43568.1"/>
    </source>
</evidence>
<gene>
    <name evidence="1" type="ORF">WMSIL1_LOCUS3642</name>
</gene>
<dbReference type="Proteomes" id="UP000321570">
    <property type="component" value="Unassembled WGS sequence"/>
</dbReference>
<evidence type="ECO:0000313" key="2">
    <source>
        <dbReference type="Proteomes" id="UP000321570"/>
    </source>
</evidence>
<proteinExistence type="predicted"/>
<sequence length="56" mass="6360">MQCNNAKETIKILSHMCHQDSMAFLSSPGRSRNKDGRAIECTDGRVTKKEIIFFSK</sequence>
<dbReference type="AlphaFoldDB" id="A0A564Y9Y1"/>
<name>A0A564Y9Y1_HYMDI</name>
<keyword evidence="2" id="KW-1185">Reference proteome</keyword>
<organism evidence="1 2">
    <name type="scientific">Hymenolepis diminuta</name>
    <name type="common">Rat tapeworm</name>
    <dbReference type="NCBI Taxonomy" id="6216"/>
    <lineage>
        <taxon>Eukaryota</taxon>
        <taxon>Metazoa</taxon>
        <taxon>Spiralia</taxon>
        <taxon>Lophotrochozoa</taxon>
        <taxon>Platyhelminthes</taxon>
        <taxon>Cestoda</taxon>
        <taxon>Eucestoda</taxon>
        <taxon>Cyclophyllidea</taxon>
        <taxon>Hymenolepididae</taxon>
        <taxon>Hymenolepis</taxon>
    </lineage>
</organism>
<protein>
    <submittedName>
        <fullName evidence="1">Uncharacterized protein</fullName>
    </submittedName>
</protein>
<reference evidence="1 2" key="1">
    <citation type="submission" date="2019-07" db="EMBL/GenBank/DDBJ databases">
        <authorList>
            <person name="Jastrzebski P J."/>
            <person name="Paukszto L."/>
            <person name="Jastrzebski P J."/>
        </authorList>
    </citation>
    <scope>NUCLEOTIDE SEQUENCE [LARGE SCALE GENOMIC DNA]</scope>
    <source>
        <strain evidence="1 2">WMS-il1</strain>
    </source>
</reference>
<accession>A0A564Y9Y1</accession>